<dbReference type="SMART" id="SM01133">
    <property type="entry name" value="DeoC"/>
    <property type="match status" value="1"/>
</dbReference>
<dbReference type="GO" id="GO:0005737">
    <property type="term" value="C:cytoplasm"/>
    <property type="evidence" value="ECO:0007669"/>
    <property type="project" value="InterPro"/>
</dbReference>
<accession>A0A9W8KZU1</accession>
<name>A0A9W8KZU1_9FUNG</name>
<comment type="similarity">
    <text evidence="1">Belongs to the DeoC/FbaB aldolase family. DeoC type 1 subfamily.</text>
</comment>
<evidence type="ECO:0000256" key="3">
    <source>
        <dbReference type="ARBA" id="ARBA00022490"/>
    </source>
</evidence>
<evidence type="ECO:0000256" key="4">
    <source>
        <dbReference type="ARBA" id="ARBA00023239"/>
    </source>
</evidence>
<dbReference type="SUPFAM" id="SSF51569">
    <property type="entry name" value="Aldolase"/>
    <property type="match status" value="1"/>
</dbReference>
<comment type="caution">
    <text evidence="9">The sequence shown here is derived from an EMBL/GenBank/DDBJ whole genome shotgun (WGS) entry which is preliminary data.</text>
</comment>
<keyword evidence="5 8" id="KW-0704">Schiff base</keyword>
<dbReference type="CDD" id="cd00959">
    <property type="entry name" value="DeoC"/>
    <property type="match status" value="1"/>
</dbReference>
<protein>
    <recommendedName>
        <fullName evidence="2">deoxyribose-phosphate aldolase</fullName>
        <ecNumber evidence="2">4.1.2.4</ecNumber>
    </recommendedName>
    <alternativeName>
        <fullName evidence="6">2-deoxy-D-ribose 5-phosphate aldolase</fullName>
    </alternativeName>
</protein>
<dbReference type="GO" id="GO:0009264">
    <property type="term" value="P:deoxyribonucleotide catabolic process"/>
    <property type="evidence" value="ECO:0007669"/>
    <property type="project" value="InterPro"/>
</dbReference>
<feature type="active site" description="Proton donor/acceptor" evidence="8">
    <location>
        <position position="199"/>
    </location>
</feature>
<dbReference type="PANTHER" id="PTHR10889:SF1">
    <property type="entry name" value="DEOXYRIBOSE-PHOSPHATE ALDOLASE"/>
    <property type="match status" value="1"/>
</dbReference>
<dbReference type="NCBIfam" id="TIGR00126">
    <property type="entry name" value="deoC"/>
    <property type="match status" value="1"/>
</dbReference>
<dbReference type="PANTHER" id="PTHR10889">
    <property type="entry name" value="DEOXYRIBOSE-PHOSPHATE ALDOLASE"/>
    <property type="match status" value="1"/>
</dbReference>
<sequence>MSQLPPNPTIETLTSEMVAKTIDHALLKPDMTIDEVVEGCRLCAKYETASVCVKPCDIKLAATVLKGSSVCVGTVIGFPHGNSLPEVKVFEALKAIDDGAVELDMVLNIGHLKSGRTDEVYEEIRSLTRAAKERLPSCCIKVIFECALLTDEEKITACRLAEDAGADYVKTSTGFVGGATIGDLQLMRAHTDPSKTHVKASGGIRSLDYLIECLQAGADRIGASATATIVEEMRARKAALSS</sequence>
<evidence type="ECO:0000256" key="5">
    <source>
        <dbReference type="ARBA" id="ARBA00023270"/>
    </source>
</evidence>
<dbReference type="Gene3D" id="3.20.20.70">
    <property type="entry name" value="Aldolase class I"/>
    <property type="match status" value="1"/>
</dbReference>
<dbReference type="FunFam" id="3.20.20.70:FF:000044">
    <property type="entry name" value="Deoxyribose-phosphate aldolase"/>
    <property type="match status" value="1"/>
</dbReference>
<dbReference type="InterPro" id="IPR013785">
    <property type="entry name" value="Aldolase_TIM"/>
</dbReference>
<feature type="active site" description="Schiff-base intermediate with acetaldehyde" evidence="8">
    <location>
        <position position="170"/>
    </location>
</feature>
<evidence type="ECO:0000313" key="9">
    <source>
        <dbReference type="EMBL" id="KAJ2678925.1"/>
    </source>
</evidence>
<evidence type="ECO:0000256" key="2">
    <source>
        <dbReference type="ARBA" id="ARBA00012515"/>
    </source>
</evidence>
<dbReference type="PIRSF" id="PIRSF001357">
    <property type="entry name" value="DeoC"/>
    <property type="match status" value="1"/>
</dbReference>
<keyword evidence="3" id="KW-0963">Cytoplasm</keyword>
<dbReference type="Proteomes" id="UP001151518">
    <property type="component" value="Unassembled WGS sequence"/>
</dbReference>
<evidence type="ECO:0000256" key="7">
    <source>
        <dbReference type="ARBA" id="ARBA00048791"/>
    </source>
</evidence>
<dbReference type="AlphaFoldDB" id="A0A9W8KZU1"/>
<evidence type="ECO:0000313" key="10">
    <source>
        <dbReference type="Proteomes" id="UP001151518"/>
    </source>
</evidence>
<dbReference type="EMBL" id="JANBTW010000016">
    <property type="protein sequence ID" value="KAJ2678925.1"/>
    <property type="molecule type" value="Genomic_DNA"/>
</dbReference>
<dbReference type="Pfam" id="PF01791">
    <property type="entry name" value="DeoC"/>
    <property type="match status" value="1"/>
</dbReference>
<evidence type="ECO:0000256" key="6">
    <source>
        <dbReference type="ARBA" id="ARBA00032755"/>
    </source>
</evidence>
<dbReference type="HAMAP" id="MF_00114">
    <property type="entry name" value="DeoC_type1"/>
    <property type="match status" value="1"/>
</dbReference>
<dbReference type="OrthoDB" id="70823at2759"/>
<evidence type="ECO:0000256" key="8">
    <source>
        <dbReference type="PIRSR" id="PIRSR001357-50"/>
    </source>
</evidence>
<proteinExistence type="inferred from homology"/>
<dbReference type="InterPro" id="IPR011343">
    <property type="entry name" value="DeoC"/>
</dbReference>
<comment type="catalytic activity">
    <reaction evidence="7">
        <text>2-deoxy-D-ribose 5-phosphate = D-glyceraldehyde 3-phosphate + acetaldehyde</text>
        <dbReference type="Rhea" id="RHEA:12821"/>
        <dbReference type="ChEBI" id="CHEBI:15343"/>
        <dbReference type="ChEBI" id="CHEBI:59776"/>
        <dbReference type="ChEBI" id="CHEBI:62877"/>
        <dbReference type="EC" id="4.1.2.4"/>
    </reaction>
</comment>
<dbReference type="GO" id="GO:0004139">
    <property type="term" value="F:deoxyribose-phosphate aldolase activity"/>
    <property type="evidence" value="ECO:0007669"/>
    <property type="project" value="UniProtKB-EC"/>
</dbReference>
<gene>
    <name evidence="9" type="ORF">GGI25_001914</name>
</gene>
<dbReference type="GO" id="GO:0016052">
    <property type="term" value="P:carbohydrate catabolic process"/>
    <property type="evidence" value="ECO:0007669"/>
    <property type="project" value="TreeGrafter"/>
</dbReference>
<reference evidence="9" key="1">
    <citation type="submission" date="2022-07" db="EMBL/GenBank/DDBJ databases">
        <title>Phylogenomic reconstructions and comparative analyses of Kickxellomycotina fungi.</title>
        <authorList>
            <person name="Reynolds N.K."/>
            <person name="Stajich J.E."/>
            <person name="Barry K."/>
            <person name="Grigoriev I.V."/>
            <person name="Crous P."/>
            <person name="Smith M.E."/>
        </authorList>
    </citation>
    <scope>NUCLEOTIDE SEQUENCE</scope>
    <source>
        <strain evidence="9">NRRL 3115</strain>
    </source>
</reference>
<keyword evidence="4" id="KW-0456">Lyase</keyword>
<dbReference type="InterPro" id="IPR028581">
    <property type="entry name" value="DeoC_typeI"/>
</dbReference>
<dbReference type="EC" id="4.1.2.4" evidence="2"/>
<organism evidence="9 10">
    <name type="scientific">Coemansia spiralis</name>
    <dbReference type="NCBI Taxonomy" id="417178"/>
    <lineage>
        <taxon>Eukaryota</taxon>
        <taxon>Fungi</taxon>
        <taxon>Fungi incertae sedis</taxon>
        <taxon>Zoopagomycota</taxon>
        <taxon>Kickxellomycotina</taxon>
        <taxon>Kickxellomycetes</taxon>
        <taxon>Kickxellales</taxon>
        <taxon>Kickxellaceae</taxon>
        <taxon>Coemansia</taxon>
    </lineage>
</organism>
<dbReference type="InterPro" id="IPR002915">
    <property type="entry name" value="DeoC/FbaB/LacD_aldolase"/>
</dbReference>
<evidence type="ECO:0000256" key="1">
    <source>
        <dbReference type="ARBA" id="ARBA00010936"/>
    </source>
</evidence>